<feature type="transmembrane region" description="Helical" evidence="1">
    <location>
        <begin position="12"/>
        <end position="31"/>
    </location>
</feature>
<evidence type="ECO:0000256" key="1">
    <source>
        <dbReference type="SAM" id="Phobius"/>
    </source>
</evidence>
<evidence type="ECO:0000313" key="2">
    <source>
        <dbReference type="EMBL" id="WGM03685.1"/>
    </source>
</evidence>
<reference evidence="2" key="1">
    <citation type="submission" date="2023-04" db="EMBL/GenBank/DDBJ databases">
        <title>Genome dynamics across the evolutionary transition to endosymbiosis.</title>
        <authorList>
            <person name="Siozios S."/>
            <person name="Nadal-Jimenez P."/>
            <person name="Azagi T."/>
            <person name="Sprong H."/>
            <person name="Frost C.L."/>
            <person name="Parratt S.R."/>
            <person name="Taylor G."/>
            <person name="Brettell L."/>
            <person name="Lew K.C."/>
            <person name="Croft L."/>
            <person name="King K.C."/>
            <person name="Brockhurst M.A."/>
            <person name="Hypsa V."/>
            <person name="Novakova E."/>
            <person name="Darby A.C."/>
            <person name="Hurst G.D.D."/>
        </authorList>
    </citation>
    <scope>NUCLEOTIDE SEQUENCE</scope>
    <source>
        <strain evidence="2">APv</strain>
        <plasmid evidence="2">paPv4</plasmid>
    </source>
</reference>
<sequence length="97" mass="10868">MRYNNISFISAICWLSLWIGVVLTGASYLYAKLQGKEFLVGLSKGWFNAISPDSTVALMLSIGMTLILIGFLFVAFYYFATFIAAFVKVLTRIPIRI</sequence>
<feature type="transmembrane region" description="Helical" evidence="1">
    <location>
        <begin position="56"/>
        <end position="87"/>
    </location>
</feature>
<evidence type="ECO:0000313" key="3">
    <source>
        <dbReference type="Proteomes" id="UP001177595"/>
    </source>
</evidence>
<keyword evidence="1" id="KW-0812">Transmembrane</keyword>
<gene>
    <name evidence="2" type="ORF">QE210_19550</name>
</gene>
<accession>A0AA95GZK2</accession>
<protein>
    <submittedName>
        <fullName evidence="2">Uncharacterized protein</fullName>
    </submittedName>
</protein>
<name>A0AA95GZK2_9GAMM</name>
<dbReference type="Proteomes" id="UP001177595">
    <property type="component" value="Plasmid paPv4"/>
</dbReference>
<dbReference type="EMBL" id="CP123508">
    <property type="protein sequence ID" value="WGM03685.1"/>
    <property type="molecule type" value="Genomic_DNA"/>
</dbReference>
<dbReference type="AlphaFoldDB" id="A0AA95GZK2"/>
<keyword evidence="2" id="KW-0614">Plasmid</keyword>
<keyword evidence="1" id="KW-1133">Transmembrane helix</keyword>
<dbReference type="RefSeq" id="WP_280626910.1">
    <property type="nucleotide sequence ID" value="NZ_CP123508.1"/>
</dbReference>
<geneLocation type="plasmid" evidence="2 3">
    <name>paPv4</name>
</geneLocation>
<organism evidence="2 3">
    <name type="scientific">Arsenophonus nasoniae</name>
    <name type="common">son-killer infecting Nasonia vitripennis</name>
    <dbReference type="NCBI Taxonomy" id="638"/>
    <lineage>
        <taxon>Bacteria</taxon>
        <taxon>Pseudomonadati</taxon>
        <taxon>Pseudomonadota</taxon>
        <taxon>Gammaproteobacteria</taxon>
        <taxon>Enterobacterales</taxon>
        <taxon>Morganellaceae</taxon>
        <taxon>Arsenophonus</taxon>
    </lineage>
</organism>
<keyword evidence="1" id="KW-0472">Membrane</keyword>
<proteinExistence type="predicted"/>